<evidence type="ECO:0000256" key="8">
    <source>
        <dbReference type="SAM" id="Phobius"/>
    </source>
</evidence>
<feature type="transmembrane region" description="Helical" evidence="8">
    <location>
        <begin position="300"/>
        <end position="331"/>
    </location>
</feature>
<evidence type="ECO:0000256" key="6">
    <source>
        <dbReference type="ARBA" id="ARBA00023136"/>
    </source>
</evidence>
<keyword evidence="5 8" id="KW-1133">Transmembrane helix</keyword>
<feature type="transmembrane region" description="Helical" evidence="8">
    <location>
        <begin position="343"/>
        <end position="369"/>
    </location>
</feature>
<proteinExistence type="inferred from homology"/>
<evidence type="ECO:0000256" key="4">
    <source>
        <dbReference type="ARBA" id="ARBA00022692"/>
    </source>
</evidence>
<dbReference type="EMBL" id="CP022745">
    <property type="protein sequence ID" value="ASY43549.1"/>
    <property type="molecule type" value="Genomic_DNA"/>
</dbReference>
<reference evidence="9 10" key="1">
    <citation type="submission" date="2017-08" db="EMBL/GenBank/DDBJ databases">
        <title>Whole Genome Sequence of Sphingobium hydrophobicum C1: Insights into Adaption to the Electronic-waste Contaminated Sediment.</title>
        <authorList>
            <person name="Song D."/>
            <person name="Chen X."/>
            <person name="Xu M."/>
        </authorList>
    </citation>
    <scope>NUCLEOTIDE SEQUENCE [LARGE SCALE GENOMIC DNA]</scope>
    <source>
        <strain evidence="9 10">C1</strain>
    </source>
</reference>
<evidence type="ECO:0000256" key="1">
    <source>
        <dbReference type="ARBA" id="ARBA00004651"/>
    </source>
</evidence>
<comment type="subcellular location">
    <subcellularLocation>
        <location evidence="1">Cell membrane</location>
        <topology evidence="1">Multi-pass membrane protein</topology>
    </subcellularLocation>
</comment>
<gene>
    <name evidence="9" type="ORF">CJD35_03070</name>
</gene>
<sequence length="381" mass="40569">MDRLRLLWIGAGLTLLIFVPAYCLTLSLGPAIPRDGTSLVVGRDFLNIWMYGRAAWQADPARYYDMPTYLAALGPVVGAGYPGQLWSYPPVALLIAAPFGLLPYLPALSLWTACGIVGFTVALRLWTRDWRIIALLLAAPAALIGLMSGQFALLAAAILLAVLRWRESRPWLAGALVGLLLVKPQLALLIPLLFVATGNWRAFAAATLSSVTLAGVVALIWGIDIWHIYIATGIANQSLVLSDPDHLAGPFMPTLFMNLRVIGVPVPAASALQTALALLAAILVWLRFRQRPAPDDLRANLLFLACAVSATPYMLSYDTLALAAVAVLALAAGEGRIGPSLAFFLPLLQIVAGMAGLPGPGLIPILLALHLSGQQKNIVVN</sequence>
<evidence type="ECO:0000313" key="10">
    <source>
        <dbReference type="Proteomes" id="UP000217141"/>
    </source>
</evidence>
<dbReference type="InterPro" id="IPR018584">
    <property type="entry name" value="GT87"/>
</dbReference>
<feature type="transmembrane region" description="Helical" evidence="8">
    <location>
        <begin position="171"/>
        <end position="195"/>
    </location>
</feature>
<evidence type="ECO:0000256" key="2">
    <source>
        <dbReference type="ARBA" id="ARBA00022475"/>
    </source>
</evidence>
<keyword evidence="3" id="KW-0808">Transferase</keyword>
<dbReference type="RefSeq" id="WP_017182871.1">
    <property type="nucleotide sequence ID" value="NZ_CP022745.1"/>
</dbReference>
<feature type="transmembrane region" description="Helical" evidence="8">
    <location>
        <begin position="133"/>
        <end position="165"/>
    </location>
</feature>
<evidence type="ECO:0000313" key="9">
    <source>
        <dbReference type="EMBL" id="ASY43549.1"/>
    </source>
</evidence>
<dbReference type="GO" id="GO:0005886">
    <property type="term" value="C:plasma membrane"/>
    <property type="evidence" value="ECO:0007669"/>
    <property type="project" value="UniProtKB-SubCell"/>
</dbReference>
<protein>
    <submittedName>
        <fullName evidence="9">DUF2029 domain-containing protein</fullName>
    </submittedName>
</protein>
<evidence type="ECO:0000256" key="3">
    <source>
        <dbReference type="ARBA" id="ARBA00022679"/>
    </source>
</evidence>
<keyword evidence="4 8" id="KW-0812">Transmembrane</keyword>
<feature type="transmembrane region" description="Helical" evidence="8">
    <location>
        <begin position="108"/>
        <end position="126"/>
    </location>
</feature>
<keyword evidence="2" id="KW-1003">Cell membrane</keyword>
<feature type="transmembrane region" description="Helical" evidence="8">
    <location>
        <begin position="262"/>
        <end position="288"/>
    </location>
</feature>
<name>A0A249MQW3_SPHXE</name>
<feature type="transmembrane region" description="Helical" evidence="8">
    <location>
        <begin position="202"/>
        <end position="223"/>
    </location>
</feature>
<evidence type="ECO:0000256" key="5">
    <source>
        <dbReference type="ARBA" id="ARBA00022989"/>
    </source>
</evidence>
<dbReference type="KEGG" id="shyd:CJD35_03070"/>
<dbReference type="GO" id="GO:0016758">
    <property type="term" value="F:hexosyltransferase activity"/>
    <property type="evidence" value="ECO:0007669"/>
    <property type="project" value="InterPro"/>
</dbReference>
<dbReference type="Proteomes" id="UP000217141">
    <property type="component" value="Chromosome I"/>
</dbReference>
<dbReference type="Pfam" id="PF09594">
    <property type="entry name" value="GT87"/>
    <property type="match status" value="1"/>
</dbReference>
<keyword evidence="6 8" id="KW-0472">Membrane</keyword>
<dbReference type="AlphaFoldDB" id="A0A249MQW3"/>
<organism evidence="9 10">
    <name type="scientific">Sphingobium xenophagum</name>
    <dbReference type="NCBI Taxonomy" id="121428"/>
    <lineage>
        <taxon>Bacteria</taxon>
        <taxon>Pseudomonadati</taxon>
        <taxon>Pseudomonadota</taxon>
        <taxon>Alphaproteobacteria</taxon>
        <taxon>Sphingomonadales</taxon>
        <taxon>Sphingomonadaceae</taxon>
        <taxon>Sphingobium</taxon>
    </lineage>
</organism>
<comment type="similarity">
    <text evidence="7">Belongs to the glycosyltransferase 87 family.</text>
</comment>
<accession>A0A249MQW3</accession>
<evidence type="ECO:0000256" key="7">
    <source>
        <dbReference type="ARBA" id="ARBA00024033"/>
    </source>
</evidence>